<dbReference type="InterPro" id="IPR003313">
    <property type="entry name" value="AraC-bd"/>
</dbReference>
<dbReference type="Proteomes" id="UP000436357">
    <property type="component" value="Unassembled WGS sequence"/>
</dbReference>
<dbReference type="GO" id="GO:0003700">
    <property type="term" value="F:DNA-binding transcription factor activity"/>
    <property type="evidence" value="ECO:0007669"/>
    <property type="project" value="InterPro"/>
</dbReference>
<keyword evidence="3" id="KW-0804">Transcription</keyword>
<dbReference type="Pfam" id="PF12833">
    <property type="entry name" value="HTH_18"/>
    <property type="match status" value="1"/>
</dbReference>
<dbReference type="InterPro" id="IPR020449">
    <property type="entry name" value="Tscrpt_reg_AraC-type_HTH"/>
</dbReference>
<dbReference type="Gene3D" id="2.60.120.10">
    <property type="entry name" value="Jelly Rolls"/>
    <property type="match status" value="1"/>
</dbReference>
<evidence type="ECO:0000256" key="3">
    <source>
        <dbReference type="ARBA" id="ARBA00023163"/>
    </source>
</evidence>
<dbReference type="Pfam" id="PF02311">
    <property type="entry name" value="AraC_binding"/>
    <property type="match status" value="1"/>
</dbReference>
<name>A0A6N7TUQ1_9BIFI</name>
<dbReference type="InterPro" id="IPR009057">
    <property type="entry name" value="Homeodomain-like_sf"/>
</dbReference>
<dbReference type="InterPro" id="IPR018060">
    <property type="entry name" value="HTH_AraC"/>
</dbReference>
<dbReference type="PROSITE" id="PS01124">
    <property type="entry name" value="HTH_ARAC_FAMILY_2"/>
    <property type="match status" value="1"/>
</dbReference>
<dbReference type="SUPFAM" id="SSF51215">
    <property type="entry name" value="Regulatory protein AraC"/>
    <property type="match status" value="1"/>
</dbReference>
<comment type="caution">
    <text evidence="5">The sequence shown here is derived from an EMBL/GenBank/DDBJ whole genome shotgun (WGS) entry which is preliminary data.</text>
</comment>
<accession>A0A6N7TUQ1</accession>
<dbReference type="SUPFAM" id="SSF46689">
    <property type="entry name" value="Homeodomain-like"/>
    <property type="match status" value="2"/>
</dbReference>
<evidence type="ECO:0000313" key="6">
    <source>
        <dbReference type="Proteomes" id="UP000436357"/>
    </source>
</evidence>
<dbReference type="RefSeq" id="WP_154313365.1">
    <property type="nucleotide sequence ID" value="NZ_WKKW01000003.1"/>
</dbReference>
<gene>
    <name evidence="5" type="ORF">GKC41_05835</name>
</gene>
<evidence type="ECO:0000259" key="4">
    <source>
        <dbReference type="PROSITE" id="PS01124"/>
    </source>
</evidence>
<dbReference type="EMBL" id="WKKW01000003">
    <property type="protein sequence ID" value="MSD91176.1"/>
    <property type="molecule type" value="Genomic_DNA"/>
</dbReference>
<dbReference type="SMART" id="SM00342">
    <property type="entry name" value="HTH_ARAC"/>
    <property type="match status" value="1"/>
</dbReference>
<proteinExistence type="predicted"/>
<dbReference type="PANTHER" id="PTHR43280">
    <property type="entry name" value="ARAC-FAMILY TRANSCRIPTIONAL REGULATOR"/>
    <property type="match status" value="1"/>
</dbReference>
<organism evidence="5 6">
    <name type="scientific">Bifidobacterium asteroides</name>
    <dbReference type="NCBI Taxonomy" id="1684"/>
    <lineage>
        <taxon>Bacteria</taxon>
        <taxon>Bacillati</taxon>
        <taxon>Actinomycetota</taxon>
        <taxon>Actinomycetes</taxon>
        <taxon>Bifidobacteriales</taxon>
        <taxon>Bifidobacteriaceae</taxon>
        <taxon>Bifidobacterium</taxon>
    </lineage>
</organism>
<feature type="domain" description="HTH araC/xylS-type" evidence="4">
    <location>
        <begin position="173"/>
        <end position="271"/>
    </location>
</feature>
<dbReference type="PANTHER" id="PTHR43280:SF28">
    <property type="entry name" value="HTH-TYPE TRANSCRIPTIONAL ACTIVATOR RHAS"/>
    <property type="match status" value="1"/>
</dbReference>
<evidence type="ECO:0000256" key="2">
    <source>
        <dbReference type="ARBA" id="ARBA00023125"/>
    </source>
</evidence>
<dbReference type="OrthoDB" id="2060755at2"/>
<protein>
    <submittedName>
        <fullName evidence="5">Helix-turn-helix domain-containing protein</fullName>
    </submittedName>
</protein>
<evidence type="ECO:0000313" key="5">
    <source>
        <dbReference type="EMBL" id="MSD91176.1"/>
    </source>
</evidence>
<keyword evidence="1" id="KW-0805">Transcription regulation</keyword>
<dbReference type="PROSITE" id="PS00041">
    <property type="entry name" value="HTH_ARAC_FAMILY_1"/>
    <property type="match status" value="1"/>
</dbReference>
<evidence type="ECO:0000256" key="1">
    <source>
        <dbReference type="ARBA" id="ARBA00023015"/>
    </source>
</evidence>
<dbReference type="InterPro" id="IPR037923">
    <property type="entry name" value="HTH-like"/>
</dbReference>
<reference evidence="5 6" key="1">
    <citation type="submission" date="2019-11" db="EMBL/GenBank/DDBJ databases">
        <title>Draft Genome Sequence of Plant Growth-Promoting Rhizosphere-Associated Bacteria.</title>
        <authorList>
            <person name="Vasilyev I.Y."/>
            <person name="Radchenko V."/>
            <person name="Ilnitskaya E.V."/>
        </authorList>
    </citation>
    <scope>NUCLEOTIDE SEQUENCE [LARGE SCALE GENOMIC DNA]</scope>
    <source>
        <strain evidence="5 6">VRA_9sq_n</strain>
    </source>
</reference>
<sequence>MAVFKSAGRFIGTPGWIHERRTVDSFELILVEEGVLPLTVAGRQRDLKAGGLLLIPPGTPHEGSRRLGQEPLTFYWAHFTLPDWQRVQNLPDEQRNKKNQSVARVVLPLDFRLADNNRVTVMFNQLLDIYQRTYPNPSPYCSYFMTCLLMEISMGRPAPKNPQEADDEDSTLQKVQDWIRINACDRISVASVAENFNYSPSYLSTIYKRRFGIGITGQIRRVRIERAQELLLSTSMGVSQIAEACGYDDPKYFMRVFKRFSGLTPTRYRSSFSLRHYNNA</sequence>
<dbReference type="InterPro" id="IPR014710">
    <property type="entry name" value="RmlC-like_jellyroll"/>
</dbReference>
<dbReference type="PRINTS" id="PR00032">
    <property type="entry name" value="HTHARAC"/>
</dbReference>
<dbReference type="InterPro" id="IPR018062">
    <property type="entry name" value="HTH_AraC-typ_CS"/>
</dbReference>
<keyword evidence="2" id="KW-0238">DNA-binding</keyword>
<dbReference type="Gene3D" id="1.10.10.60">
    <property type="entry name" value="Homeodomain-like"/>
    <property type="match status" value="2"/>
</dbReference>
<dbReference type="AlphaFoldDB" id="A0A6N7TUQ1"/>
<dbReference type="GO" id="GO:0043565">
    <property type="term" value="F:sequence-specific DNA binding"/>
    <property type="evidence" value="ECO:0007669"/>
    <property type="project" value="InterPro"/>
</dbReference>